<protein>
    <submittedName>
        <fullName evidence="2">Uncharacterized protein</fullName>
    </submittedName>
</protein>
<reference evidence="2 3" key="1">
    <citation type="submission" date="2024-08" db="EMBL/GenBank/DDBJ databases">
        <authorList>
            <person name="Will J Nash"/>
            <person name="Angela Man"/>
            <person name="Seanna McTaggart"/>
            <person name="Kendall Baker"/>
            <person name="Tom Barker"/>
            <person name="Leah Catchpole"/>
            <person name="Alex Durrant"/>
            <person name="Karim Gharbi"/>
            <person name="Naomi Irish"/>
            <person name="Gemy Kaithakottil"/>
            <person name="Debby Ku"/>
            <person name="Aaliyah Providence"/>
            <person name="Felix Shaw"/>
            <person name="David Swarbreck"/>
            <person name="Chris Watkins"/>
            <person name="Ann M. McCartney"/>
            <person name="Giulio Formenti"/>
            <person name="Alice Mouton"/>
            <person name="Noel Vella"/>
            <person name="Bjorn M von Reumont"/>
            <person name="Adriana Vella"/>
            <person name="Wilfried Haerty"/>
        </authorList>
    </citation>
    <scope>NUCLEOTIDE SEQUENCE [LARGE SCALE GENOMIC DNA]</scope>
</reference>
<accession>A0ABP1NRC9</accession>
<comment type="caution">
    <text evidence="2">The sequence shown here is derived from an EMBL/GenBank/DDBJ whole genome shotgun (WGS) entry which is preliminary data.</text>
</comment>
<feature type="compositionally biased region" description="Basic and acidic residues" evidence="1">
    <location>
        <begin position="161"/>
        <end position="172"/>
    </location>
</feature>
<feature type="region of interest" description="Disordered" evidence="1">
    <location>
        <begin position="212"/>
        <end position="237"/>
    </location>
</feature>
<evidence type="ECO:0000256" key="1">
    <source>
        <dbReference type="SAM" id="MobiDB-lite"/>
    </source>
</evidence>
<proteinExistence type="predicted"/>
<sequence length="512" mass="59530">MENKFNLLKLINFLHQALVFTQEVRTIIKLDCDEAMYCLKPWSTQASSQEEINQDVCTCLKPEIEIEEIAVGISKTLVQTQQLREKVALNLKGQNMKCLNLYKYFKGTDSKKQKNIRNTNENSENVGSRYDFNVTTKPSMQDTSIAKESQNKIAQKSVHVIQDKKTKNDKKSAIQPRKLTENKNFLAINKKNIKNIRVVKQRADINYKLEHKSSSTATESKSNKLSEKPSTSSTSELKNLIQKVSSKPNVLSSEHSIKCPLHNNIIPQSINKQNSITTTIVDSFNVTDIPEEIIKPLKVYHRYLNIQFSEKLYNEKRHKVFYKFLVELKETDNIVQKLVHKNYIITPLLEFISLYQTIFSENLGLSNLIDVKTIYTELSSTWKMYETKEFNSINVFNNDVWKTSYAPPNTMEYISNGIWNLSCIKNIEEMSKLYCIQYTNRTQLLSFFDVLQQLQCTKYYEDLINIIAQEILPNMKICFNPTQLEYIKIYKMFSILHQGLNPKIPVLVRTDK</sequence>
<feature type="compositionally biased region" description="Polar residues" evidence="1">
    <location>
        <begin position="228"/>
        <end position="237"/>
    </location>
</feature>
<dbReference type="EMBL" id="CAXAJV020001293">
    <property type="protein sequence ID" value="CAL7943600.1"/>
    <property type="molecule type" value="Genomic_DNA"/>
</dbReference>
<dbReference type="Proteomes" id="UP001642520">
    <property type="component" value="Unassembled WGS sequence"/>
</dbReference>
<organism evidence="2 3">
    <name type="scientific">Xylocopa violacea</name>
    <name type="common">Violet carpenter bee</name>
    <name type="synonym">Apis violacea</name>
    <dbReference type="NCBI Taxonomy" id="135666"/>
    <lineage>
        <taxon>Eukaryota</taxon>
        <taxon>Metazoa</taxon>
        <taxon>Ecdysozoa</taxon>
        <taxon>Arthropoda</taxon>
        <taxon>Hexapoda</taxon>
        <taxon>Insecta</taxon>
        <taxon>Pterygota</taxon>
        <taxon>Neoptera</taxon>
        <taxon>Endopterygota</taxon>
        <taxon>Hymenoptera</taxon>
        <taxon>Apocrita</taxon>
        <taxon>Aculeata</taxon>
        <taxon>Apoidea</taxon>
        <taxon>Anthophila</taxon>
        <taxon>Apidae</taxon>
        <taxon>Xylocopa</taxon>
        <taxon>Xylocopa</taxon>
    </lineage>
</organism>
<gene>
    <name evidence="2" type="ORF">XYLVIOL_LOCUS6187</name>
</gene>
<evidence type="ECO:0000313" key="3">
    <source>
        <dbReference type="Proteomes" id="UP001642520"/>
    </source>
</evidence>
<evidence type="ECO:0000313" key="2">
    <source>
        <dbReference type="EMBL" id="CAL7943600.1"/>
    </source>
</evidence>
<feature type="region of interest" description="Disordered" evidence="1">
    <location>
        <begin position="156"/>
        <end position="177"/>
    </location>
</feature>
<keyword evidence="3" id="KW-1185">Reference proteome</keyword>
<name>A0ABP1NRC9_XYLVO</name>